<evidence type="ECO:0000313" key="1">
    <source>
        <dbReference type="EMBL" id="MDP4530256.1"/>
    </source>
</evidence>
<sequence length="182" mass="21140">MALKSTIFKVKLTIADMDRNYYGDHQLTLAQHPSETDLRLLVRMIAFALNASDQLSFTKGLSSEDEEAELWERSLSGEIALWVEFGQADEKWLRKACGRAKRVHLYCYGGRSTDVWWQQQQSALQRYQNLRIWQLPEDTLQQGLKLIQRQMTLQCTITEGQIWLSDDEQTVHLQPVQLKGEP</sequence>
<dbReference type="SUPFAM" id="SSF52980">
    <property type="entry name" value="Restriction endonuclease-like"/>
    <property type="match status" value="1"/>
</dbReference>
<keyword evidence="2" id="KW-1185">Reference proteome</keyword>
<dbReference type="PIRSF" id="PIRSF011484">
    <property type="entry name" value="YaeQ"/>
    <property type="match status" value="1"/>
</dbReference>
<dbReference type="Proteomes" id="UP001236258">
    <property type="component" value="Unassembled WGS sequence"/>
</dbReference>
<name>A0ABT9GTE8_9GAMM</name>
<organism evidence="1 2">
    <name type="scientific">Alkalimonas delamerensis</name>
    <dbReference type="NCBI Taxonomy" id="265981"/>
    <lineage>
        <taxon>Bacteria</taxon>
        <taxon>Pseudomonadati</taxon>
        <taxon>Pseudomonadota</taxon>
        <taxon>Gammaproteobacteria</taxon>
        <taxon>Alkalimonas</taxon>
    </lineage>
</organism>
<dbReference type="InterPro" id="IPR009822">
    <property type="entry name" value="YaeQ"/>
</dbReference>
<evidence type="ECO:0000313" key="2">
    <source>
        <dbReference type="Proteomes" id="UP001236258"/>
    </source>
</evidence>
<gene>
    <name evidence="1" type="ORF">Q3O59_14595</name>
</gene>
<dbReference type="SMART" id="SM01322">
    <property type="entry name" value="YaeQ"/>
    <property type="match status" value="1"/>
</dbReference>
<dbReference type="RefSeq" id="WP_305946287.1">
    <property type="nucleotide sequence ID" value="NZ_JAUZVY010000007.1"/>
</dbReference>
<dbReference type="PANTHER" id="PTHR38784:SF1">
    <property type="entry name" value="SUCROSE PHOSPHORYLASE"/>
    <property type="match status" value="1"/>
</dbReference>
<comment type="caution">
    <text evidence="1">The sequence shown here is derived from an EMBL/GenBank/DDBJ whole genome shotgun (WGS) entry which is preliminary data.</text>
</comment>
<dbReference type="PANTHER" id="PTHR38784">
    <property type="entry name" value="SUCROSE PHOSPHORYLASE"/>
    <property type="match status" value="1"/>
</dbReference>
<dbReference type="Pfam" id="PF07152">
    <property type="entry name" value="YaeQ"/>
    <property type="match status" value="1"/>
</dbReference>
<dbReference type="CDD" id="cd22368">
    <property type="entry name" value="YaeQ-like"/>
    <property type="match status" value="1"/>
</dbReference>
<accession>A0ABT9GTE8</accession>
<proteinExistence type="predicted"/>
<dbReference type="Gene3D" id="3.10.640.10">
    <property type="entry name" value="Restriction endonuclease-like alpha-beta roll domain"/>
    <property type="match status" value="1"/>
</dbReference>
<protein>
    <submittedName>
        <fullName evidence="1">YaeQ family protein</fullName>
    </submittedName>
</protein>
<reference evidence="1 2" key="1">
    <citation type="submission" date="2023-08" db="EMBL/GenBank/DDBJ databases">
        <authorList>
            <person name="Joshi A."/>
            <person name="Thite S."/>
        </authorList>
    </citation>
    <scope>NUCLEOTIDE SEQUENCE [LARGE SCALE GENOMIC DNA]</scope>
    <source>
        <strain evidence="1 2">1E1</strain>
    </source>
</reference>
<dbReference type="InterPro" id="IPR038590">
    <property type="entry name" value="YaeQ_sf"/>
</dbReference>
<dbReference type="InterPro" id="IPR011335">
    <property type="entry name" value="Restrct_endonuc-II-like"/>
</dbReference>
<dbReference type="EMBL" id="JAUZVY010000007">
    <property type="protein sequence ID" value="MDP4530256.1"/>
    <property type="molecule type" value="Genomic_DNA"/>
</dbReference>